<name>A0A845M5N8_9RHOB</name>
<dbReference type="InterPro" id="IPR015856">
    <property type="entry name" value="ABC_transpr_CbiO/EcfA_su"/>
</dbReference>
<sequence>MKGNACSTCNATHRASGPSVSDTVDAQGSDLRDASYATKTEETPIHVTPINRPTAGVVVAPELALQDVSVQLGDVDVLSDVSFRMRERRIGIVGRNGSGKTTLARVTSGLLPPSKGTAHIDGANMARDRKAALRAVGILFQNPDHQIIFPTVGEEIAFGLIQLGRSREEAARDTAHILARFGKTDWQGAATHALSQGQKQLVCLMAVLAMEPRLIVLDEPYSGLDIPTRMQLMRYVDTVQATVVQITHDPESVRHFERVIWLDRGTIRMDGPANEVLAAFERQMAAWGQDDDLSDLTG</sequence>
<dbReference type="AlphaFoldDB" id="A0A845M5N8"/>
<dbReference type="GO" id="GO:0005524">
    <property type="term" value="F:ATP binding"/>
    <property type="evidence" value="ECO:0007669"/>
    <property type="project" value="UniProtKB-KW"/>
</dbReference>
<protein>
    <submittedName>
        <fullName evidence="7">ATP-binding cassette domain-containing protein</fullName>
    </submittedName>
</protein>
<dbReference type="GO" id="GO:0042626">
    <property type="term" value="F:ATPase-coupled transmembrane transporter activity"/>
    <property type="evidence" value="ECO:0007669"/>
    <property type="project" value="TreeGrafter"/>
</dbReference>
<evidence type="ECO:0000256" key="4">
    <source>
        <dbReference type="ARBA" id="ARBA00022840"/>
    </source>
</evidence>
<organism evidence="7 8">
    <name type="scientific">Maritimibacter harenae</name>
    <dbReference type="NCBI Taxonomy" id="2606218"/>
    <lineage>
        <taxon>Bacteria</taxon>
        <taxon>Pseudomonadati</taxon>
        <taxon>Pseudomonadota</taxon>
        <taxon>Alphaproteobacteria</taxon>
        <taxon>Rhodobacterales</taxon>
        <taxon>Roseobacteraceae</taxon>
        <taxon>Maritimibacter</taxon>
    </lineage>
</organism>
<dbReference type="PANTHER" id="PTHR43553">
    <property type="entry name" value="HEAVY METAL TRANSPORTER"/>
    <property type="match status" value="1"/>
</dbReference>
<dbReference type="InterPro" id="IPR027417">
    <property type="entry name" value="P-loop_NTPase"/>
</dbReference>
<dbReference type="GO" id="GO:0043190">
    <property type="term" value="C:ATP-binding cassette (ABC) transporter complex"/>
    <property type="evidence" value="ECO:0007669"/>
    <property type="project" value="TreeGrafter"/>
</dbReference>
<evidence type="ECO:0000256" key="3">
    <source>
        <dbReference type="ARBA" id="ARBA00022741"/>
    </source>
</evidence>
<gene>
    <name evidence="7" type="ORF">GQE99_12055</name>
</gene>
<keyword evidence="4 7" id="KW-0067">ATP-binding</keyword>
<dbReference type="SUPFAM" id="SSF52540">
    <property type="entry name" value="P-loop containing nucleoside triphosphate hydrolases"/>
    <property type="match status" value="1"/>
</dbReference>
<dbReference type="PROSITE" id="PS50893">
    <property type="entry name" value="ABC_TRANSPORTER_2"/>
    <property type="match status" value="1"/>
</dbReference>
<dbReference type="Gene3D" id="3.40.50.300">
    <property type="entry name" value="P-loop containing nucleotide triphosphate hydrolases"/>
    <property type="match status" value="1"/>
</dbReference>
<dbReference type="EMBL" id="WTUX01000014">
    <property type="protein sequence ID" value="MZR13748.1"/>
    <property type="molecule type" value="Genomic_DNA"/>
</dbReference>
<dbReference type="InterPro" id="IPR003593">
    <property type="entry name" value="AAA+_ATPase"/>
</dbReference>
<feature type="domain" description="ABC transporter" evidence="6">
    <location>
        <begin position="63"/>
        <end position="289"/>
    </location>
</feature>
<evidence type="ECO:0000256" key="5">
    <source>
        <dbReference type="SAM" id="MobiDB-lite"/>
    </source>
</evidence>
<feature type="region of interest" description="Disordered" evidence="5">
    <location>
        <begin position="1"/>
        <end position="29"/>
    </location>
</feature>
<evidence type="ECO:0000259" key="6">
    <source>
        <dbReference type="PROSITE" id="PS50893"/>
    </source>
</evidence>
<feature type="compositionally biased region" description="Polar residues" evidence="5">
    <location>
        <begin position="1"/>
        <end position="26"/>
    </location>
</feature>
<proteinExistence type="inferred from homology"/>
<evidence type="ECO:0000313" key="8">
    <source>
        <dbReference type="Proteomes" id="UP000467322"/>
    </source>
</evidence>
<keyword evidence="8" id="KW-1185">Reference proteome</keyword>
<reference evidence="7 8" key="1">
    <citation type="submission" date="2019-12" db="EMBL/GenBank/DDBJ databases">
        <title>Maritimibacter sp. nov. sp. isolated from sea sand.</title>
        <authorList>
            <person name="Kim J."/>
            <person name="Jeong S.E."/>
            <person name="Jung H.S."/>
            <person name="Jeon C.O."/>
        </authorList>
    </citation>
    <scope>NUCLEOTIDE SEQUENCE [LARGE SCALE GENOMIC DNA]</scope>
    <source>
        <strain evidence="7 8">DP07</strain>
    </source>
</reference>
<dbReference type="Proteomes" id="UP000467322">
    <property type="component" value="Unassembled WGS sequence"/>
</dbReference>
<dbReference type="Pfam" id="PF00005">
    <property type="entry name" value="ABC_tran"/>
    <property type="match status" value="1"/>
</dbReference>
<dbReference type="InterPro" id="IPR003439">
    <property type="entry name" value="ABC_transporter-like_ATP-bd"/>
</dbReference>
<evidence type="ECO:0000313" key="7">
    <source>
        <dbReference type="EMBL" id="MZR13748.1"/>
    </source>
</evidence>
<evidence type="ECO:0000256" key="1">
    <source>
        <dbReference type="ARBA" id="ARBA00005417"/>
    </source>
</evidence>
<dbReference type="SMART" id="SM00382">
    <property type="entry name" value="AAA"/>
    <property type="match status" value="1"/>
</dbReference>
<dbReference type="GO" id="GO:0016887">
    <property type="term" value="F:ATP hydrolysis activity"/>
    <property type="evidence" value="ECO:0007669"/>
    <property type="project" value="InterPro"/>
</dbReference>
<comment type="caution">
    <text evidence="7">The sequence shown here is derived from an EMBL/GenBank/DDBJ whole genome shotgun (WGS) entry which is preliminary data.</text>
</comment>
<dbReference type="PANTHER" id="PTHR43553:SF24">
    <property type="entry name" value="ENERGY-COUPLING FACTOR TRANSPORTER ATP-BINDING PROTEIN ECFA1"/>
    <property type="match status" value="1"/>
</dbReference>
<evidence type="ECO:0000256" key="2">
    <source>
        <dbReference type="ARBA" id="ARBA00022448"/>
    </source>
</evidence>
<keyword evidence="3" id="KW-0547">Nucleotide-binding</keyword>
<dbReference type="CDD" id="cd03225">
    <property type="entry name" value="ABC_cobalt_CbiO_domain1"/>
    <property type="match status" value="1"/>
</dbReference>
<comment type="similarity">
    <text evidence="1">Belongs to the ABC transporter superfamily.</text>
</comment>
<accession>A0A845M5N8</accession>
<keyword evidence="2" id="KW-0813">Transport</keyword>
<dbReference type="InterPro" id="IPR050095">
    <property type="entry name" value="ECF_ABC_transporter_ATP-bd"/>
</dbReference>